<dbReference type="GO" id="GO:0016874">
    <property type="term" value="F:ligase activity"/>
    <property type="evidence" value="ECO:0007669"/>
    <property type="project" value="UniProtKB-KW"/>
</dbReference>
<dbReference type="NCBIfam" id="NF010324">
    <property type="entry name" value="PRK13761.1"/>
    <property type="match status" value="1"/>
</dbReference>
<dbReference type="OrthoDB" id="368191at2"/>
<dbReference type="PIRSF" id="PIRSF004853">
    <property type="entry name" value="UCP004853"/>
    <property type="match status" value="1"/>
</dbReference>
<accession>E1R684</accession>
<dbReference type="EMBL" id="CP002116">
    <property type="protein sequence ID" value="ADK80849.1"/>
    <property type="molecule type" value="Genomic_DNA"/>
</dbReference>
<dbReference type="Gene3D" id="3.40.50.12640">
    <property type="entry name" value="Phosphopantoate/pantothenate synthetase"/>
    <property type="match status" value="1"/>
</dbReference>
<keyword evidence="6" id="KW-1185">Reference proteome</keyword>
<sequence length="256" mass="27949">MSEFLPKDHPRYESIRMREHLVDMVDAKVLAPEGLIAHGRGEAFDYLIGEKTPDCVLGPIRAAAAALLTAERPIISLNGNAAALCPEAMVELAEATGAKLEINLFYRSRERIEAITKLMEKAGAREILGTDEARQGQIPEIGSERKRVDSEGILIADTVFVPLEDGDRTEALVKMGKRVITIDLNPLSRTSRTASISIMDHIVRAVPAMTRAAIELKKLNKTECLTVLDGFDNDKAFAEALRFISARLKALAGDAS</sequence>
<name>E1R684_SEDSS</name>
<dbReference type="RefSeq" id="WP_013254313.1">
    <property type="nucleotide sequence ID" value="NC_014364.1"/>
</dbReference>
<dbReference type="GO" id="GO:0015937">
    <property type="term" value="P:coenzyme A biosynthetic process"/>
    <property type="evidence" value="ECO:0007669"/>
    <property type="project" value="UniProtKB-KW"/>
</dbReference>
<protein>
    <recommendedName>
        <fullName evidence="7">4-phosphopantoate--beta-alanine ligase</fullName>
    </recommendedName>
</protein>
<keyword evidence="3" id="KW-0067">ATP-binding</keyword>
<evidence type="ECO:0000256" key="4">
    <source>
        <dbReference type="ARBA" id="ARBA00022993"/>
    </source>
</evidence>
<dbReference type="InterPro" id="IPR002855">
    <property type="entry name" value="PPS/PS"/>
</dbReference>
<evidence type="ECO:0000313" key="6">
    <source>
        <dbReference type="Proteomes" id="UP000002318"/>
    </source>
</evidence>
<dbReference type="Pfam" id="PF02006">
    <property type="entry name" value="PPS_PS"/>
    <property type="match status" value="1"/>
</dbReference>
<keyword evidence="2" id="KW-0547">Nucleotide-binding</keyword>
<dbReference type="PANTHER" id="PTHR40695:SF1">
    <property type="entry name" value="4-PHOSPHOPANTOATE--BETA-ALANINE LIGASE"/>
    <property type="match status" value="1"/>
</dbReference>
<gene>
    <name evidence="5" type="ordered locus">Spirs_1722</name>
</gene>
<dbReference type="STRING" id="573413.Spirs_1722"/>
<keyword evidence="1" id="KW-0436">Ligase</keyword>
<dbReference type="PANTHER" id="PTHR40695">
    <property type="entry name" value="4-PHOSPHOPANTOATE--BETA-ALANINE LIGASE"/>
    <property type="match status" value="1"/>
</dbReference>
<organism evidence="5 6">
    <name type="scientific">Sediminispirochaeta smaragdinae (strain DSM 11293 / JCM 15392 / SEBR 4228)</name>
    <name type="common">Spirochaeta smaragdinae</name>
    <dbReference type="NCBI Taxonomy" id="573413"/>
    <lineage>
        <taxon>Bacteria</taxon>
        <taxon>Pseudomonadati</taxon>
        <taxon>Spirochaetota</taxon>
        <taxon>Spirochaetia</taxon>
        <taxon>Spirochaetales</taxon>
        <taxon>Spirochaetaceae</taxon>
        <taxon>Sediminispirochaeta</taxon>
    </lineage>
</organism>
<evidence type="ECO:0008006" key="7">
    <source>
        <dbReference type="Google" id="ProtNLM"/>
    </source>
</evidence>
<evidence type="ECO:0000256" key="2">
    <source>
        <dbReference type="ARBA" id="ARBA00022741"/>
    </source>
</evidence>
<dbReference type="KEGG" id="ssm:Spirs_1722"/>
<dbReference type="Proteomes" id="UP000002318">
    <property type="component" value="Chromosome"/>
</dbReference>
<dbReference type="HAMAP" id="MF_02224">
    <property type="entry name" value="PPS"/>
    <property type="match status" value="1"/>
</dbReference>
<dbReference type="NCBIfam" id="NF041123">
    <property type="entry name" value="phpantohe_syn_Arch"/>
    <property type="match status" value="1"/>
</dbReference>
<dbReference type="InterPro" id="IPR038138">
    <property type="entry name" value="PPS/PS_sf"/>
</dbReference>
<reference evidence="5 6" key="1">
    <citation type="journal article" date="2010" name="Stand. Genomic Sci.">
        <title>Complete genome sequence of Spirochaeta smaragdinae type strain (SEBR 4228).</title>
        <authorList>
            <person name="Mavromatis K."/>
            <person name="Yasawong M."/>
            <person name="Chertkov O."/>
            <person name="Lapidus A."/>
            <person name="Lucas S."/>
            <person name="Nolan M."/>
            <person name="Del Rio T.G."/>
            <person name="Tice H."/>
            <person name="Cheng J.F."/>
            <person name="Pitluck S."/>
            <person name="Liolios K."/>
            <person name="Ivanova N."/>
            <person name="Tapia R."/>
            <person name="Han C."/>
            <person name="Bruce D."/>
            <person name="Goodwin L."/>
            <person name="Pati A."/>
            <person name="Chen A."/>
            <person name="Palaniappan K."/>
            <person name="Land M."/>
            <person name="Hauser L."/>
            <person name="Chang Y.J."/>
            <person name="Jeffries C.D."/>
            <person name="Detter J.C."/>
            <person name="Rohde M."/>
            <person name="Brambilla E."/>
            <person name="Spring S."/>
            <person name="Goker M."/>
            <person name="Sikorski J."/>
            <person name="Woyke T."/>
            <person name="Bristow J."/>
            <person name="Eisen J.A."/>
            <person name="Markowitz V."/>
            <person name="Hugenholtz P."/>
            <person name="Klenk H.P."/>
            <person name="Kyrpides N.C."/>
        </authorList>
    </citation>
    <scope>NUCLEOTIDE SEQUENCE [LARGE SCALE GENOMIC DNA]</scope>
    <source>
        <strain evidence="6">DSM 11293 / JCM 15392 / SEBR 4228</strain>
    </source>
</reference>
<dbReference type="HOGENOM" id="CLU_078701_0_0_12"/>
<evidence type="ECO:0000256" key="3">
    <source>
        <dbReference type="ARBA" id="ARBA00022840"/>
    </source>
</evidence>
<dbReference type="eggNOG" id="COG1701">
    <property type="taxonomic scope" value="Bacteria"/>
</dbReference>
<evidence type="ECO:0000313" key="5">
    <source>
        <dbReference type="EMBL" id="ADK80849.1"/>
    </source>
</evidence>
<dbReference type="AlphaFoldDB" id="E1R684"/>
<dbReference type="GO" id="GO:0005524">
    <property type="term" value="F:ATP binding"/>
    <property type="evidence" value="ECO:0007669"/>
    <property type="project" value="UniProtKB-KW"/>
</dbReference>
<proteinExistence type="inferred from homology"/>
<evidence type="ECO:0000256" key="1">
    <source>
        <dbReference type="ARBA" id="ARBA00022598"/>
    </source>
</evidence>
<keyword evidence="4" id="KW-0173">Coenzyme A biosynthesis</keyword>